<feature type="transmembrane region" description="Helical" evidence="1">
    <location>
        <begin position="12"/>
        <end position="31"/>
    </location>
</feature>
<reference evidence="3 4" key="1">
    <citation type="submission" date="2016-10" db="EMBL/GenBank/DDBJ databases">
        <authorList>
            <person name="de Groot N.N."/>
        </authorList>
    </citation>
    <scope>NUCLEOTIDE SEQUENCE [LARGE SCALE GENOMIC DNA]</scope>
    <source>
        <strain evidence="3 4">CGMCC 1.6762</strain>
    </source>
</reference>
<keyword evidence="5" id="KW-1185">Reference proteome</keyword>
<dbReference type="STRING" id="426756.SAMN04488126_106114"/>
<feature type="transmembrane region" description="Helical" evidence="1">
    <location>
        <begin position="43"/>
        <end position="62"/>
    </location>
</feature>
<feature type="transmembrane region" description="Helical" evidence="1">
    <location>
        <begin position="74"/>
        <end position="96"/>
    </location>
</feature>
<evidence type="ECO:0000256" key="1">
    <source>
        <dbReference type="SAM" id="Phobius"/>
    </source>
</evidence>
<feature type="transmembrane region" description="Helical" evidence="1">
    <location>
        <begin position="105"/>
        <end position="124"/>
    </location>
</feature>
<evidence type="ECO:0000313" key="4">
    <source>
        <dbReference type="Proteomes" id="UP000198823"/>
    </source>
</evidence>
<dbReference type="OrthoDB" id="2427847at2"/>
<protein>
    <submittedName>
        <fullName evidence="3">Uncharacterized protein</fullName>
    </submittedName>
</protein>
<sequence>MQVTEAITLFKLSVPSSQLSALVALIAAYILIRVRFGSRLGGLYGDAAFYFVLIWKGSYVLTDFGNFLKAPLSLLYYNGGLTGALAGLLAALFFIWRKGAAGTPAVLMAAIAVQSVYQIMMALMNRNGPIAETVTIALFGALLILTVFRAASSILWQRQLAALFVAVHFMVAAVQPEGFGGLPFVSTVIFGLSHLIFLSAGRRLNDQ</sequence>
<dbReference type="EMBL" id="FNAR01000006">
    <property type="protein sequence ID" value="SDE30283.1"/>
    <property type="molecule type" value="Genomic_DNA"/>
</dbReference>
<proteinExistence type="predicted"/>
<evidence type="ECO:0000313" key="5">
    <source>
        <dbReference type="Proteomes" id="UP000272481"/>
    </source>
</evidence>
<dbReference type="AlphaFoldDB" id="A0A1G7BTF7"/>
<evidence type="ECO:0000313" key="3">
    <source>
        <dbReference type="EMBL" id="SDE30283.1"/>
    </source>
</evidence>
<organism evidence="3 4">
    <name type="scientific">Bhargavaea beijingensis</name>
    <dbReference type="NCBI Taxonomy" id="426756"/>
    <lineage>
        <taxon>Bacteria</taxon>
        <taxon>Bacillati</taxon>
        <taxon>Bacillota</taxon>
        <taxon>Bacilli</taxon>
        <taxon>Bacillales</taxon>
        <taxon>Caryophanaceae</taxon>
        <taxon>Bhargavaea</taxon>
    </lineage>
</organism>
<keyword evidence="1" id="KW-0472">Membrane</keyword>
<dbReference type="Proteomes" id="UP000198823">
    <property type="component" value="Unassembled WGS sequence"/>
</dbReference>
<evidence type="ECO:0000313" key="2">
    <source>
        <dbReference type="EMBL" id="RSK37049.1"/>
    </source>
</evidence>
<dbReference type="RefSeq" id="WP_092096117.1">
    <property type="nucleotide sequence ID" value="NZ_FNAR01000006.1"/>
</dbReference>
<dbReference type="EMBL" id="RWGW01000002">
    <property type="protein sequence ID" value="RSK37049.1"/>
    <property type="molecule type" value="Genomic_DNA"/>
</dbReference>
<keyword evidence="1" id="KW-1133">Transmembrane helix</keyword>
<keyword evidence="1" id="KW-0812">Transmembrane</keyword>
<gene>
    <name evidence="2" type="ORF">EJA12_01590</name>
    <name evidence="3" type="ORF">SAMN04488126_106114</name>
</gene>
<dbReference type="Proteomes" id="UP000272481">
    <property type="component" value="Unassembled WGS sequence"/>
</dbReference>
<name>A0A1G7BTF7_9BACL</name>
<feature type="transmembrane region" description="Helical" evidence="1">
    <location>
        <begin position="182"/>
        <end position="201"/>
    </location>
</feature>
<accession>A0A1G7BTF7</accession>
<reference evidence="2 5" key="2">
    <citation type="submission" date="2018-12" db="EMBL/GenBank/DDBJ databases">
        <title>Comparitive functional genomics of dry heat resistant strains isolated from the viking spacecraft.</title>
        <authorList>
            <person name="Seuylemezian A."/>
            <person name="Vaishampayan P."/>
        </authorList>
    </citation>
    <scope>NUCLEOTIDE SEQUENCE [LARGE SCALE GENOMIC DNA]</scope>
    <source>
        <strain evidence="2 5">M6-11</strain>
    </source>
</reference>
<feature type="transmembrane region" description="Helical" evidence="1">
    <location>
        <begin position="130"/>
        <end position="148"/>
    </location>
</feature>